<name>F2NKB9_MARHT</name>
<evidence type="ECO:0000313" key="2">
    <source>
        <dbReference type="EMBL" id="AEB12368.1"/>
    </source>
</evidence>
<proteinExistence type="predicted"/>
<keyword evidence="3" id="KW-1185">Reference proteome</keyword>
<dbReference type="AlphaFoldDB" id="F2NKB9"/>
<dbReference type="Proteomes" id="UP000007030">
    <property type="component" value="Chromosome"/>
</dbReference>
<evidence type="ECO:0000256" key="1">
    <source>
        <dbReference type="SAM" id="Phobius"/>
    </source>
</evidence>
<gene>
    <name evidence="2" type="ordered locus">Marky_1633</name>
</gene>
<protein>
    <submittedName>
        <fullName evidence="2">Uncharacterized protein</fullName>
    </submittedName>
</protein>
<dbReference type="EMBL" id="CP002630">
    <property type="protein sequence ID" value="AEB12368.1"/>
    <property type="molecule type" value="Genomic_DNA"/>
</dbReference>
<keyword evidence="1" id="KW-1133">Transmembrane helix</keyword>
<keyword evidence="1" id="KW-0472">Membrane</keyword>
<evidence type="ECO:0000313" key="3">
    <source>
        <dbReference type="Proteomes" id="UP000007030"/>
    </source>
</evidence>
<accession>F2NKB9</accession>
<dbReference type="HOGENOM" id="CLU_2880597_0_0_0"/>
<organism evidence="2 3">
    <name type="scientific">Marinithermus hydrothermalis (strain DSM 14884 / JCM 11576 / T1)</name>
    <dbReference type="NCBI Taxonomy" id="869210"/>
    <lineage>
        <taxon>Bacteria</taxon>
        <taxon>Thermotogati</taxon>
        <taxon>Deinococcota</taxon>
        <taxon>Deinococci</taxon>
        <taxon>Thermales</taxon>
        <taxon>Thermaceae</taxon>
        <taxon>Marinithermus</taxon>
    </lineage>
</organism>
<sequence length="63" mass="7249">MFLILLMLLSFLIALRGWLEGRRWAVVFLVLPGLYLVPGGERFGWAYLLGLAAGWLLLRFGRR</sequence>
<feature type="transmembrane region" description="Helical" evidence="1">
    <location>
        <begin position="43"/>
        <end position="61"/>
    </location>
</feature>
<reference evidence="2 3" key="1">
    <citation type="journal article" date="2012" name="Stand. Genomic Sci.">
        <title>Complete genome sequence of the aerobic, heterotroph Marinithermus hydrothermalis type strain (T1(T)) from a deep-sea hydrothermal vent chimney.</title>
        <authorList>
            <person name="Copeland A."/>
            <person name="Gu W."/>
            <person name="Yasawong M."/>
            <person name="Lapidus A."/>
            <person name="Lucas S."/>
            <person name="Deshpande S."/>
            <person name="Pagani I."/>
            <person name="Tapia R."/>
            <person name="Cheng J.F."/>
            <person name="Goodwin L.A."/>
            <person name="Pitluck S."/>
            <person name="Liolios K."/>
            <person name="Ivanova N."/>
            <person name="Mavromatis K."/>
            <person name="Mikhailova N."/>
            <person name="Pati A."/>
            <person name="Chen A."/>
            <person name="Palaniappan K."/>
            <person name="Land M."/>
            <person name="Pan C."/>
            <person name="Brambilla E.M."/>
            <person name="Rohde M."/>
            <person name="Tindall B.J."/>
            <person name="Sikorski J."/>
            <person name="Goker M."/>
            <person name="Detter J.C."/>
            <person name="Bristow J."/>
            <person name="Eisen J.A."/>
            <person name="Markowitz V."/>
            <person name="Hugenholtz P."/>
            <person name="Kyrpides N.C."/>
            <person name="Klenk H.P."/>
            <person name="Woyke T."/>
        </authorList>
    </citation>
    <scope>NUCLEOTIDE SEQUENCE [LARGE SCALE GENOMIC DNA]</scope>
    <source>
        <strain evidence="3">DSM 14884 / JCM 11576 / T1</strain>
    </source>
</reference>
<dbReference type="STRING" id="869210.Marky_1633"/>
<keyword evidence="1" id="KW-0812">Transmembrane</keyword>
<dbReference type="KEGG" id="mhd:Marky_1633"/>